<evidence type="ECO:0000259" key="7">
    <source>
        <dbReference type="Pfam" id="PF02272"/>
    </source>
</evidence>
<dbReference type="InterPro" id="IPR041122">
    <property type="entry name" value="RecJ_OB"/>
</dbReference>
<dbReference type="GO" id="GO:0006281">
    <property type="term" value="P:DNA repair"/>
    <property type="evidence" value="ECO:0007669"/>
    <property type="project" value="InterPro"/>
</dbReference>
<proteinExistence type="inferred from homology"/>
<dbReference type="EMBL" id="FNGS01000010">
    <property type="protein sequence ID" value="SDM86525.1"/>
    <property type="molecule type" value="Genomic_DNA"/>
</dbReference>
<organism evidence="9 10">
    <name type="scientific">Siphonobacter aquaeclarae</name>
    <dbReference type="NCBI Taxonomy" id="563176"/>
    <lineage>
        <taxon>Bacteria</taxon>
        <taxon>Pseudomonadati</taxon>
        <taxon>Bacteroidota</taxon>
        <taxon>Cytophagia</taxon>
        <taxon>Cytophagales</taxon>
        <taxon>Cytophagaceae</taxon>
        <taxon>Siphonobacter</taxon>
    </lineage>
</organism>
<evidence type="ECO:0000256" key="1">
    <source>
        <dbReference type="ARBA" id="ARBA00005915"/>
    </source>
</evidence>
<keyword evidence="10" id="KW-1185">Reference proteome</keyword>
<dbReference type="InterPro" id="IPR001667">
    <property type="entry name" value="DDH_dom"/>
</dbReference>
<dbReference type="GO" id="GO:0006310">
    <property type="term" value="P:DNA recombination"/>
    <property type="evidence" value="ECO:0007669"/>
    <property type="project" value="InterPro"/>
</dbReference>
<dbReference type="PANTHER" id="PTHR30255:SF2">
    <property type="entry name" value="SINGLE-STRANDED-DNA-SPECIFIC EXONUCLEASE RECJ"/>
    <property type="match status" value="1"/>
</dbReference>
<dbReference type="SUPFAM" id="SSF64182">
    <property type="entry name" value="DHH phosphoesterases"/>
    <property type="match status" value="1"/>
</dbReference>
<dbReference type="Gene3D" id="3.90.1640.30">
    <property type="match status" value="1"/>
</dbReference>
<keyword evidence="4" id="KW-0378">Hydrolase</keyword>
<dbReference type="InterPro" id="IPR004610">
    <property type="entry name" value="RecJ"/>
</dbReference>
<dbReference type="STRING" id="563176.SAMN04488090_4386"/>
<feature type="domain" description="DDH" evidence="6">
    <location>
        <begin position="85"/>
        <end position="235"/>
    </location>
</feature>
<keyword evidence="5 9" id="KW-0269">Exonuclease</keyword>
<gene>
    <name evidence="9" type="ORF">SAMN04488090_4386</name>
</gene>
<comment type="similarity">
    <text evidence="1">Belongs to the RecJ family.</text>
</comment>
<dbReference type="OrthoDB" id="9809852at2"/>
<dbReference type="InterPro" id="IPR038763">
    <property type="entry name" value="DHH_sf"/>
</dbReference>
<evidence type="ECO:0000256" key="3">
    <source>
        <dbReference type="ARBA" id="ARBA00022722"/>
    </source>
</evidence>
<dbReference type="InterPro" id="IPR003156">
    <property type="entry name" value="DHHA1_dom"/>
</dbReference>
<evidence type="ECO:0000256" key="4">
    <source>
        <dbReference type="ARBA" id="ARBA00022801"/>
    </source>
</evidence>
<dbReference type="Pfam" id="PF02272">
    <property type="entry name" value="DHHA1"/>
    <property type="match status" value="1"/>
</dbReference>
<dbReference type="Proteomes" id="UP000198901">
    <property type="component" value="Unassembled WGS sequence"/>
</dbReference>
<dbReference type="Gene3D" id="3.10.310.30">
    <property type="match status" value="1"/>
</dbReference>
<dbReference type="Pfam" id="PF17768">
    <property type="entry name" value="RecJ_OB"/>
    <property type="match status" value="1"/>
</dbReference>
<dbReference type="PANTHER" id="PTHR30255">
    <property type="entry name" value="SINGLE-STRANDED-DNA-SPECIFIC EXONUCLEASE RECJ"/>
    <property type="match status" value="1"/>
</dbReference>
<evidence type="ECO:0000259" key="8">
    <source>
        <dbReference type="Pfam" id="PF17768"/>
    </source>
</evidence>
<dbReference type="GO" id="GO:0003676">
    <property type="term" value="F:nucleic acid binding"/>
    <property type="evidence" value="ECO:0007669"/>
    <property type="project" value="InterPro"/>
</dbReference>
<dbReference type="Pfam" id="PF01368">
    <property type="entry name" value="DHH"/>
    <property type="match status" value="1"/>
</dbReference>
<evidence type="ECO:0000313" key="9">
    <source>
        <dbReference type="EMBL" id="SDM86525.1"/>
    </source>
</evidence>
<dbReference type="GO" id="GO:0008409">
    <property type="term" value="F:5'-3' exonuclease activity"/>
    <property type="evidence" value="ECO:0007669"/>
    <property type="project" value="InterPro"/>
</dbReference>
<feature type="domain" description="DHHA1" evidence="7">
    <location>
        <begin position="356"/>
        <end position="447"/>
    </location>
</feature>
<evidence type="ECO:0000259" key="6">
    <source>
        <dbReference type="Pfam" id="PF01368"/>
    </source>
</evidence>
<dbReference type="AlphaFoldDB" id="A0A1G9WQW4"/>
<feature type="domain" description="RecJ OB" evidence="8">
    <location>
        <begin position="461"/>
        <end position="567"/>
    </location>
</feature>
<evidence type="ECO:0000256" key="5">
    <source>
        <dbReference type="ARBA" id="ARBA00022839"/>
    </source>
</evidence>
<protein>
    <recommendedName>
        <fullName evidence="2">Single-stranded-DNA-specific exonuclease RecJ</fullName>
    </recommendedName>
</protein>
<dbReference type="RefSeq" id="WP_093207882.1">
    <property type="nucleotide sequence ID" value="NZ_FNGS01000010.1"/>
</dbReference>
<dbReference type="InterPro" id="IPR051673">
    <property type="entry name" value="SSDNA_exonuclease_RecJ"/>
</dbReference>
<sequence length="573" mass="65120">MVEKRWTYQIPPETQEEKERVEELAQAINLNPFLTTLLWQRNIRSFDDAKAFFRPQLNQLHDPFLMKDMDRAVERLSHALKAGEKILVYGDYDVDGTTSVALFYGFLRTFYPSLEFYIPDRYKEGYGVQQPGIDYALANGFTLIVTLDCGIKSVDLINSAREQGLDFIICDHHRPGDQLPDAVAVLDPKREDCQYPFKELTGCGVGFKLLQAYCQYEEISQEPLLEYLDLVAVSIAADIVPIVGENRILAYYGLKQLNAAPRMGLKTLIRAAGMKPPLDITNVVFGLSPRINAAGRIKHAYDAVNLLLCEDEAEAEDFARIINVHNTDRREFDTRITQEALEMIEGNDWLRSAKTTVLFKNDWNKGVVGIVASRCIERYYRPTIILTESNEKAAGSARSVPGFDVYEAIEACSDLLEQFGGHMYAAGLTLKVENVPLFQQRFEEVVARKIRSEDLTPQIDIDMKLPLTTISDKFFSILSQMGPFGPQNMTPVFVAEQVYVYGTPRILKEKHLKMDVRQQGGGVFPCIGFGLAHFYEPLLEGKPFDLCYQIEMNEFQGRRNLQLHIKDIKFRTA</sequence>
<evidence type="ECO:0000313" key="10">
    <source>
        <dbReference type="Proteomes" id="UP000198901"/>
    </source>
</evidence>
<dbReference type="NCBIfam" id="TIGR00644">
    <property type="entry name" value="recJ"/>
    <property type="match status" value="1"/>
</dbReference>
<name>A0A1G9WQW4_9BACT</name>
<reference evidence="9 10" key="1">
    <citation type="submission" date="2016-10" db="EMBL/GenBank/DDBJ databases">
        <authorList>
            <person name="de Groot N.N."/>
        </authorList>
    </citation>
    <scope>NUCLEOTIDE SEQUENCE [LARGE SCALE GENOMIC DNA]</scope>
    <source>
        <strain evidence="9 10">DSM 21668</strain>
    </source>
</reference>
<keyword evidence="3" id="KW-0540">Nuclease</keyword>
<evidence type="ECO:0000256" key="2">
    <source>
        <dbReference type="ARBA" id="ARBA00019841"/>
    </source>
</evidence>
<accession>A0A1G9WQW4</accession>